<keyword evidence="6" id="KW-0378">Hydrolase</keyword>
<dbReference type="GO" id="GO:0005886">
    <property type="term" value="C:plasma membrane"/>
    <property type="evidence" value="ECO:0007669"/>
    <property type="project" value="UniProtKB-SubCell"/>
</dbReference>
<keyword evidence="5" id="KW-0547">Nucleotide-binding</keyword>
<keyword evidence="3" id="KW-1003">Cell membrane</keyword>
<accession>A0A544VR67</accession>
<evidence type="ECO:0000256" key="8">
    <source>
        <dbReference type="ARBA" id="ARBA00022989"/>
    </source>
</evidence>
<gene>
    <name evidence="10" type="primary">eccB</name>
    <name evidence="10" type="ORF">D8S82_31955</name>
</gene>
<evidence type="ECO:0000256" key="6">
    <source>
        <dbReference type="ARBA" id="ARBA00022801"/>
    </source>
</evidence>
<evidence type="ECO:0000313" key="10">
    <source>
        <dbReference type="EMBL" id="TQR82486.1"/>
    </source>
</evidence>
<evidence type="ECO:0000256" key="7">
    <source>
        <dbReference type="ARBA" id="ARBA00022840"/>
    </source>
</evidence>
<evidence type="ECO:0000256" key="5">
    <source>
        <dbReference type="ARBA" id="ARBA00022741"/>
    </source>
</evidence>
<dbReference type="GO" id="GO:0016787">
    <property type="term" value="F:hydrolase activity"/>
    <property type="evidence" value="ECO:0007669"/>
    <property type="project" value="UniProtKB-KW"/>
</dbReference>
<dbReference type="Gene3D" id="3.30.2390.20">
    <property type="entry name" value="Type VII secretion system EccB, repeat 1 domain"/>
    <property type="match status" value="1"/>
</dbReference>
<dbReference type="InterPro" id="IPR007795">
    <property type="entry name" value="T7SS_EccB"/>
</dbReference>
<evidence type="ECO:0000256" key="1">
    <source>
        <dbReference type="ARBA" id="ARBA00004162"/>
    </source>
</evidence>
<dbReference type="AlphaFoldDB" id="A0A544VR67"/>
<evidence type="ECO:0000256" key="4">
    <source>
        <dbReference type="ARBA" id="ARBA00022692"/>
    </source>
</evidence>
<dbReference type="Proteomes" id="UP000315759">
    <property type="component" value="Unassembled WGS sequence"/>
</dbReference>
<organism evidence="10 11">
    <name type="scientific">Mycolicibacterium hodleri</name>
    <dbReference type="NCBI Taxonomy" id="49897"/>
    <lineage>
        <taxon>Bacteria</taxon>
        <taxon>Bacillati</taxon>
        <taxon>Actinomycetota</taxon>
        <taxon>Actinomycetes</taxon>
        <taxon>Mycobacteriales</taxon>
        <taxon>Mycobacteriaceae</taxon>
        <taxon>Mycolicibacterium</taxon>
    </lineage>
</organism>
<keyword evidence="8" id="KW-1133">Transmembrane helix</keyword>
<dbReference type="PANTHER" id="PTHR40765:SF2">
    <property type="entry name" value="ESX-2 SECRETION SYSTEM ATPASE ECCB2"/>
    <property type="match status" value="1"/>
</dbReference>
<reference evidence="10 11" key="1">
    <citation type="submission" date="2018-10" db="EMBL/GenBank/DDBJ databases">
        <title>Draft genome of Mycobacterium hodleri strain B.</title>
        <authorList>
            <person name="Amande T.J."/>
            <person name="Mcgenity T.J."/>
        </authorList>
    </citation>
    <scope>NUCLEOTIDE SEQUENCE [LARGE SCALE GENOMIC DNA]</scope>
    <source>
        <strain evidence="10 11">B</strain>
    </source>
</reference>
<dbReference type="GO" id="GO:0005576">
    <property type="term" value="C:extracellular region"/>
    <property type="evidence" value="ECO:0007669"/>
    <property type="project" value="TreeGrafter"/>
</dbReference>
<keyword evidence="11" id="KW-1185">Reference proteome</keyword>
<evidence type="ECO:0000256" key="3">
    <source>
        <dbReference type="ARBA" id="ARBA00022475"/>
    </source>
</evidence>
<proteinExistence type="inferred from homology"/>
<dbReference type="InterPro" id="IPR042485">
    <property type="entry name" value="T7SS_EccB_R3"/>
</dbReference>
<comment type="subcellular location">
    <subcellularLocation>
        <location evidence="1">Cell membrane</location>
        <topology evidence="1">Single-pass membrane protein</topology>
    </subcellularLocation>
</comment>
<dbReference type="InterPro" id="IPR044857">
    <property type="entry name" value="T7SS_EccB_R1"/>
</dbReference>
<keyword evidence="7" id="KW-0067">ATP-binding</keyword>
<dbReference type="GO" id="GO:0005524">
    <property type="term" value="F:ATP binding"/>
    <property type="evidence" value="ECO:0007669"/>
    <property type="project" value="UniProtKB-KW"/>
</dbReference>
<name>A0A544VR67_9MYCO</name>
<keyword evidence="4" id="KW-0812">Transmembrane</keyword>
<sequence length="461" mass="47079">MARQPATRLQLSGRRLLARRMMHALVRRDVAMFDDPLRAQSISLALGGLLAALVLAAGVVVGLVRGNGVPDSAPIVMARETGALYVRVGDALHPVPNLASARLVARSAADPVAADEASIAGVKRGPLMGIPGAPAAIGDPLRDPAWTVCDDDRTVVAVGRSDVDHLDSSRPVLVTPRGEGAATTYLLYDGQRATVDLRNIAVVRALRLDRVVPVPVSRALLDVVPEVPAITPPSIAGAGTPGPASLAGAAIGSVVSVGGERFVVLRQGLQRVGEVAADLIRYAYDTGGRPPTNVAPTAVAALPVADELPVGTFPRRVGTPVGAADGYAVCARWQSGVSASTSSNTVVAVGESPYRDATRITVLAQADGAGPAVDAVAIPGGASVYVRSARILGDDGAGGARFLVTDSGAVFGVHDDDTAKFLGLSDVSETAPWPILANLPRGPELAVDAASVVRDGFPTPS</sequence>
<dbReference type="NCBIfam" id="TIGR03919">
    <property type="entry name" value="T7SS_EccB"/>
    <property type="match status" value="1"/>
</dbReference>
<dbReference type="PANTHER" id="PTHR40765">
    <property type="entry name" value="ESX-2 SECRETION SYSTEM ATPASE ECCB2"/>
    <property type="match status" value="1"/>
</dbReference>
<dbReference type="EMBL" id="VIFX01000072">
    <property type="protein sequence ID" value="TQR82486.1"/>
    <property type="molecule type" value="Genomic_DNA"/>
</dbReference>
<dbReference type="RefSeq" id="WP_142555931.1">
    <property type="nucleotide sequence ID" value="NZ_VIFX01000072.1"/>
</dbReference>
<dbReference type="Pfam" id="PF05108">
    <property type="entry name" value="T7SS_ESX1_EccB"/>
    <property type="match status" value="1"/>
</dbReference>
<evidence type="ECO:0000256" key="9">
    <source>
        <dbReference type="ARBA" id="ARBA00023136"/>
    </source>
</evidence>
<protein>
    <submittedName>
        <fullName evidence="10">Type VII secretion protein EccB</fullName>
    </submittedName>
</protein>
<evidence type="ECO:0000256" key="2">
    <source>
        <dbReference type="ARBA" id="ARBA00008149"/>
    </source>
</evidence>
<evidence type="ECO:0000313" key="11">
    <source>
        <dbReference type="Proteomes" id="UP000315759"/>
    </source>
</evidence>
<dbReference type="Gene3D" id="2.40.50.910">
    <property type="entry name" value="Type VII secretion system EccB, repeat 3 domain"/>
    <property type="match status" value="1"/>
</dbReference>
<keyword evidence="9" id="KW-0472">Membrane</keyword>
<comment type="similarity">
    <text evidence="2">Belongs to the EccB family.</text>
</comment>
<comment type="caution">
    <text evidence="10">The sequence shown here is derived from an EMBL/GenBank/DDBJ whole genome shotgun (WGS) entry which is preliminary data.</text>
</comment>